<gene>
    <name evidence="2" type="ORF">JX265_011276</name>
</gene>
<keyword evidence="3" id="KW-1185">Reference proteome</keyword>
<sequence>MPPSAVDEKVADTPSTLGGELLKSGLFADAKIKCGSREWNVHKCIIGLKSSYFKKAFTGNFQEAQTNELCLDHELPLEVDCVLKYLYLGKLDSGAISACQKTTCCAGKLSLYLSLFKFADCLDVPTLKEELLTSVDDLLMRLATEIVSHEEKFYIEPEKYFSAERFEDFARAVRTVYSLPLHCVDSIIKPLHKFFLSTRFAVVKDARFKSLMNEIPKMAIDMVNLMLPSGTRQCVVTMHPKVCKECREPSSTYSDIQVMEHGSRSWKSGMTSCEISGRCPSCWEKQQMAKQAK</sequence>
<dbReference type="CDD" id="cd18186">
    <property type="entry name" value="BTB_POZ_ZBTB_KLHL-like"/>
    <property type="match status" value="1"/>
</dbReference>
<name>A0A9P9WCI9_9PEZI</name>
<dbReference type="SUPFAM" id="SSF54695">
    <property type="entry name" value="POZ domain"/>
    <property type="match status" value="1"/>
</dbReference>
<evidence type="ECO:0000313" key="3">
    <source>
        <dbReference type="Proteomes" id="UP000829685"/>
    </source>
</evidence>
<dbReference type="InterPro" id="IPR000210">
    <property type="entry name" value="BTB/POZ_dom"/>
</dbReference>
<dbReference type="AlphaFoldDB" id="A0A9P9WCI9"/>
<proteinExistence type="predicted"/>
<reference evidence="2" key="1">
    <citation type="submission" date="2021-03" db="EMBL/GenBank/DDBJ databases">
        <title>Revisited historic fungal species revealed as producer of novel bioactive compounds through whole genome sequencing and comparative genomics.</title>
        <authorList>
            <person name="Vignolle G.A."/>
            <person name="Hochenegger N."/>
            <person name="Mach R.L."/>
            <person name="Mach-Aigner A.R."/>
            <person name="Javad Rahimi M."/>
            <person name="Salim K.A."/>
            <person name="Chan C.M."/>
            <person name="Lim L.B.L."/>
            <person name="Cai F."/>
            <person name="Druzhinina I.S."/>
            <person name="U'Ren J.M."/>
            <person name="Derntl C."/>
        </authorList>
    </citation>
    <scope>NUCLEOTIDE SEQUENCE</scope>
    <source>
        <strain evidence="2">TUCIM 5799</strain>
    </source>
</reference>
<evidence type="ECO:0000259" key="1">
    <source>
        <dbReference type="PROSITE" id="PS50097"/>
    </source>
</evidence>
<dbReference type="Pfam" id="PF00651">
    <property type="entry name" value="BTB"/>
    <property type="match status" value="1"/>
</dbReference>
<dbReference type="InterPro" id="IPR011333">
    <property type="entry name" value="SKP1/BTB/POZ_sf"/>
</dbReference>
<dbReference type="PROSITE" id="PS50097">
    <property type="entry name" value="BTB"/>
    <property type="match status" value="1"/>
</dbReference>
<feature type="domain" description="BTB" evidence="1">
    <location>
        <begin position="28"/>
        <end position="95"/>
    </location>
</feature>
<accession>A0A9P9WCI9</accession>
<dbReference type="Proteomes" id="UP000829685">
    <property type="component" value="Unassembled WGS sequence"/>
</dbReference>
<dbReference type="PANTHER" id="PTHR47843">
    <property type="entry name" value="BTB DOMAIN-CONTAINING PROTEIN-RELATED"/>
    <property type="match status" value="1"/>
</dbReference>
<dbReference type="Gene3D" id="3.30.710.10">
    <property type="entry name" value="Potassium Channel Kv1.1, Chain A"/>
    <property type="match status" value="1"/>
</dbReference>
<comment type="caution">
    <text evidence="2">The sequence shown here is derived from an EMBL/GenBank/DDBJ whole genome shotgun (WGS) entry which is preliminary data.</text>
</comment>
<protein>
    <recommendedName>
        <fullName evidence="1">BTB domain-containing protein</fullName>
    </recommendedName>
</protein>
<evidence type="ECO:0000313" key="2">
    <source>
        <dbReference type="EMBL" id="KAI1857075.1"/>
    </source>
</evidence>
<dbReference type="EMBL" id="JAFIMR010000041">
    <property type="protein sequence ID" value="KAI1857075.1"/>
    <property type="molecule type" value="Genomic_DNA"/>
</dbReference>
<organism evidence="2 3">
    <name type="scientific">Neoarthrinium moseri</name>
    <dbReference type="NCBI Taxonomy" id="1658444"/>
    <lineage>
        <taxon>Eukaryota</taxon>
        <taxon>Fungi</taxon>
        <taxon>Dikarya</taxon>
        <taxon>Ascomycota</taxon>
        <taxon>Pezizomycotina</taxon>
        <taxon>Sordariomycetes</taxon>
        <taxon>Xylariomycetidae</taxon>
        <taxon>Amphisphaeriales</taxon>
        <taxon>Apiosporaceae</taxon>
        <taxon>Neoarthrinium</taxon>
    </lineage>
</organism>